<proteinExistence type="predicted"/>
<dbReference type="EMBL" id="UOFQ01000170">
    <property type="protein sequence ID" value="VAW90050.1"/>
    <property type="molecule type" value="Genomic_DNA"/>
</dbReference>
<sequence length="441" mass="48579">MKALWRWVYFLLCAMLLASCVVIPEEDVLRQATLVYSGNLDGELEPCGCSEFGNQGGIKRRVNKIDELRLANPDLFLVSAGGLLISDLPQDRLTSDYILKGLAALKYDAVGVQWRDLAFGAAFLQPYQLPLVVSNWNGEAFAAEKQIQRGDVTLRYFQWLDPAQAPLDSMRGTMQDSYAQVASETAHLAARLKSARAQGEVTLLATTLSLADAQQQLPLADVSILIIESNYELYVDPTLVEGLLVLQPGSRGMRLASLDFKIDQAGRVTQWQHEVLPLPPEIKDAPRMAAWYDAYNAEVKAAYKKSVALRKAQKSGESPFAGAKSCKVCHQAEHKVWTKSRHSDAFYSLMDVNKAFDPNCIGCHTVGFNRDGGFIDPASTSDLMHVQCESCHGAARAHVASGGQTPVEHAKKAKVAMCVQCHNATHSPLFDVSDYWPKVRH</sequence>
<dbReference type="InterPro" id="IPR036280">
    <property type="entry name" value="Multihaem_cyt_sf"/>
</dbReference>
<dbReference type="InterPro" id="IPR029052">
    <property type="entry name" value="Metallo-depent_PP-like"/>
</dbReference>
<dbReference type="SUPFAM" id="SSF48695">
    <property type="entry name" value="Multiheme cytochromes"/>
    <property type="match status" value="1"/>
</dbReference>
<dbReference type="CDD" id="cd08168">
    <property type="entry name" value="Cytochrom_C3"/>
    <property type="match status" value="1"/>
</dbReference>
<dbReference type="Gene3D" id="3.60.21.10">
    <property type="match status" value="1"/>
</dbReference>
<dbReference type="InterPro" id="IPR023155">
    <property type="entry name" value="Cyt_c-552/4"/>
</dbReference>
<dbReference type="Pfam" id="PF13435">
    <property type="entry name" value="Cytochrome_C554"/>
    <property type="match status" value="1"/>
</dbReference>
<name>A0A3B0ZLM6_9ZZZZ</name>
<protein>
    <recommendedName>
        <fullName evidence="1">Cytochrome c-552/4 domain-containing protein</fullName>
    </recommendedName>
</protein>
<gene>
    <name evidence="2" type="ORF">MNBD_GAMMA17-857</name>
</gene>
<dbReference type="Gene3D" id="1.10.1130.10">
    <property type="entry name" value="Flavocytochrome C3, Chain A"/>
    <property type="match status" value="1"/>
</dbReference>
<dbReference type="PROSITE" id="PS51257">
    <property type="entry name" value="PROKAR_LIPOPROTEIN"/>
    <property type="match status" value="1"/>
</dbReference>
<dbReference type="AlphaFoldDB" id="A0A3B0ZLM6"/>
<organism evidence="2">
    <name type="scientific">hydrothermal vent metagenome</name>
    <dbReference type="NCBI Taxonomy" id="652676"/>
    <lineage>
        <taxon>unclassified sequences</taxon>
        <taxon>metagenomes</taxon>
        <taxon>ecological metagenomes</taxon>
    </lineage>
</organism>
<feature type="domain" description="Cytochrome c-552/4" evidence="1">
    <location>
        <begin position="326"/>
        <end position="393"/>
    </location>
</feature>
<reference evidence="2" key="1">
    <citation type="submission" date="2018-06" db="EMBL/GenBank/DDBJ databases">
        <authorList>
            <person name="Zhirakovskaya E."/>
        </authorList>
    </citation>
    <scope>NUCLEOTIDE SEQUENCE</scope>
</reference>
<evidence type="ECO:0000259" key="1">
    <source>
        <dbReference type="Pfam" id="PF13435"/>
    </source>
</evidence>
<dbReference type="SUPFAM" id="SSF56300">
    <property type="entry name" value="Metallo-dependent phosphatases"/>
    <property type="match status" value="1"/>
</dbReference>
<accession>A0A3B0ZLM6</accession>
<evidence type="ECO:0000313" key="2">
    <source>
        <dbReference type="EMBL" id="VAW90050.1"/>
    </source>
</evidence>